<dbReference type="GO" id="GO:0003899">
    <property type="term" value="F:DNA-directed RNA polymerase activity"/>
    <property type="evidence" value="ECO:0007669"/>
    <property type="project" value="UniProtKB-EC"/>
</dbReference>
<dbReference type="GO" id="GO:0003700">
    <property type="term" value="F:DNA-binding transcription factor activity"/>
    <property type="evidence" value="ECO:0007669"/>
    <property type="project" value="InterPro"/>
</dbReference>
<dbReference type="EMBL" id="CP001751">
    <property type="protein sequence ID" value="ADE39134.1"/>
    <property type="molecule type" value="Genomic_DNA"/>
</dbReference>
<dbReference type="Proteomes" id="UP000007460">
    <property type="component" value="Chromosome"/>
</dbReference>
<sequence length="290" mass="31625">MRVICSLSIKRAQNENISCVFNIGALHDYCLEILMTLNIRQNEIIDLLRDNSKVDVDELVARFDVTAQTVRRDLGDLCDRGLAMRTHGGARRVVSTSSRGYEERRLSYAVEKAAIGKQAAHLIPDNCSVFLNIGTTTEQVAKALTTHNDLTVISNNINVIQIFLTAQLRELVLVGGAVRKSDGAIVGNQAVEFIGRYKADFAVIGASSLDSDGSVLDFDDREVAVARAIIRNARIKVLVADISKFESDAPVRICDVSELDYVITDARPPDAFCAAAEAANTSIIIVNDTN</sequence>
<keyword evidence="1" id="KW-0678">Repressor</keyword>
<feature type="domain" description="HTH deoR-type" evidence="5">
    <location>
        <begin position="37"/>
        <end position="92"/>
    </location>
</feature>
<dbReference type="InterPro" id="IPR037171">
    <property type="entry name" value="NagB/RpiA_transferase-like"/>
</dbReference>
<evidence type="ECO:0000259" key="5">
    <source>
        <dbReference type="PROSITE" id="PS51000"/>
    </source>
</evidence>
<dbReference type="eggNOG" id="COG1349">
    <property type="taxonomic scope" value="Bacteria"/>
</dbReference>
<evidence type="ECO:0000256" key="4">
    <source>
        <dbReference type="ARBA" id="ARBA00023163"/>
    </source>
</evidence>
<dbReference type="SMART" id="SM01134">
    <property type="entry name" value="DeoRC"/>
    <property type="match status" value="1"/>
</dbReference>
<evidence type="ECO:0000256" key="3">
    <source>
        <dbReference type="ARBA" id="ARBA00023125"/>
    </source>
</evidence>
<dbReference type="PROSITE" id="PS51000">
    <property type="entry name" value="HTH_DEOR_2"/>
    <property type="match status" value="1"/>
</dbReference>
<gene>
    <name evidence="6" type="ordered locus">SAR116_0891</name>
</gene>
<dbReference type="EC" id="2.7.7.6" evidence="6"/>
<dbReference type="InterPro" id="IPR014036">
    <property type="entry name" value="DeoR-like_C"/>
</dbReference>
<evidence type="ECO:0000256" key="2">
    <source>
        <dbReference type="ARBA" id="ARBA00023015"/>
    </source>
</evidence>
<evidence type="ECO:0000313" key="7">
    <source>
        <dbReference type="Proteomes" id="UP000007460"/>
    </source>
</evidence>
<keyword evidence="2" id="KW-0805">Transcription regulation</keyword>
<dbReference type="PRINTS" id="PR00037">
    <property type="entry name" value="HTHLACR"/>
</dbReference>
<dbReference type="Pfam" id="PF00455">
    <property type="entry name" value="DeoRC"/>
    <property type="match status" value="1"/>
</dbReference>
<dbReference type="InterPro" id="IPR036388">
    <property type="entry name" value="WH-like_DNA-bd_sf"/>
</dbReference>
<dbReference type="PANTHER" id="PTHR30363:SF4">
    <property type="entry name" value="GLYCEROL-3-PHOSPHATE REGULON REPRESSOR"/>
    <property type="match status" value="1"/>
</dbReference>
<proteinExistence type="predicted"/>
<dbReference type="InterPro" id="IPR050313">
    <property type="entry name" value="Carb_Metab_HTH_regulators"/>
</dbReference>
<dbReference type="HOGENOM" id="CLU_060699_0_0_5"/>
<dbReference type="InterPro" id="IPR036390">
    <property type="entry name" value="WH_DNA-bd_sf"/>
</dbReference>
<dbReference type="SUPFAM" id="SSF46785">
    <property type="entry name" value="Winged helix' DNA-binding domain"/>
    <property type="match status" value="1"/>
</dbReference>
<dbReference type="Gene3D" id="3.30.750.70">
    <property type="entry name" value="4-hydroxybutyrate coenzyme like domains"/>
    <property type="match status" value="1"/>
</dbReference>
<organism evidence="6 7">
    <name type="scientific">Puniceispirillum marinum (strain IMCC1322)</name>
    <dbReference type="NCBI Taxonomy" id="488538"/>
    <lineage>
        <taxon>Bacteria</taxon>
        <taxon>Pseudomonadati</taxon>
        <taxon>Pseudomonadota</taxon>
        <taxon>Alphaproteobacteria</taxon>
        <taxon>Candidatus Puniceispirillales</taxon>
        <taxon>Candidatus Puniceispirillaceae</taxon>
        <taxon>Candidatus Puniceispirillum</taxon>
    </lineage>
</organism>
<keyword evidence="4" id="KW-0804">Transcription</keyword>
<dbReference type="AlphaFoldDB" id="D5BS87"/>
<dbReference type="InterPro" id="IPR001034">
    <property type="entry name" value="DeoR_HTH"/>
</dbReference>
<dbReference type="PANTHER" id="PTHR30363">
    <property type="entry name" value="HTH-TYPE TRANSCRIPTIONAL REGULATOR SRLR-RELATED"/>
    <property type="match status" value="1"/>
</dbReference>
<name>D5BS87_PUNMI</name>
<dbReference type="SMART" id="SM00420">
    <property type="entry name" value="HTH_DEOR"/>
    <property type="match status" value="1"/>
</dbReference>
<keyword evidence="3" id="KW-0238">DNA-binding</keyword>
<dbReference type="KEGG" id="apb:SAR116_0891"/>
<dbReference type="PROSITE" id="PS00894">
    <property type="entry name" value="HTH_DEOR_1"/>
    <property type="match status" value="1"/>
</dbReference>
<dbReference type="Gene3D" id="1.10.10.10">
    <property type="entry name" value="Winged helix-like DNA-binding domain superfamily/Winged helix DNA-binding domain"/>
    <property type="match status" value="1"/>
</dbReference>
<keyword evidence="6" id="KW-0808">Transferase</keyword>
<keyword evidence="6" id="KW-0548">Nucleotidyltransferase</keyword>
<dbReference type="SUPFAM" id="SSF100950">
    <property type="entry name" value="NagB/RpiA/CoA transferase-like"/>
    <property type="match status" value="1"/>
</dbReference>
<dbReference type="STRING" id="488538.SAR116_0891"/>
<accession>D5BS87</accession>
<dbReference type="GO" id="GO:0003677">
    <property type="term" value="F:DNA binding"/>
    <property type="evidence" value="ECO:0007669"/>
    <property type="project" value="UniProtKB-KW"/>
</dbReference>
<protein>
    <submittedName>
        <fullName evidence="6">Glycerol-3-phosphate regulon repressor</fullName>
        <ecNumber evidence="6">2.7.7.6</ecNumber>
    </submittedName>
</protein>
<dbReference type="InterPro" id="IPR018356">
    <property type="entry name" value="Tscrpt_reg_HTH_DeoR_CS"/>
</dbReference>
<dbReference type="Pfam" id="PF08220">
    <property type="entry name" value="HTH_DeoR"/>
    <property type="match status" value="1"/>
</dbReference>
<reference evidence="6 7" key="1">
    <citation type="journal article" date="2010" name="J. Bacteriol.">
        <title>Complete genome sequence of "Candidatus Puniceispirillum marinum" IMCC1322, a representative of the SAR116 clade in the Alphaproteobacteria.</title>
        <authorList>
            <person name="Oh H.M."/>
            <person name="Kwon K.K."/>
            <person name="Kang I."/>
            <person name="Kang S.G."/>
            <person name="Lee J.H."/>
            <person name="Kim S.J."/>
            <person name="Cho J.C."/>
        </authorList>
    </citation>
    <scope>NUCLEOTIDE SEQUENCE [LARGE SCALE GENOMIC DNA]</scope>
    <source>
        <strain evidence="6 7">IMCC1322</strain>
    </source>
</reference>
<evidence type="ECO:0000256" key="1">
    <source>
        <dbReference type="ARBA" id="ARBA00022491"/>
    </source>
</evidence>
<evidence type="ECO:0000313" key="6">
    <source>
        <dbReference type="EMBL" id="ADE39134.1"/>
    </source>
</evidence>
<keyword evidence="7" id="KW-1185">Reference proteome</keyword>